<sequence>MADQRVNQITPLICHSIVSLIHQLEACNGDSDSLDSISYRVDWLYGIVVRYSAVFPGLFSEQVVELVRAAKDILLTALSGAENHSFHVEQLATGARGRPKFNITKEQLQFLLERGFSGPDIAQTLGVSLSTIERRLREFRIPARSFYSVIDDETLDRTIRDISRSFPSAGYRRMTGFLLSRGIKVQQERIRESMWRVDPEGVLIRSLELSTVNRRRYQVYAPLALWHIDGNHKLIRWRIVIHGAIDGYSRLIVFLKASNNNKAVTVCQLFIESVSKFGLPSRVRSDKGGENVDVARYMLSHPLRGPDRGSHITGRSVHNQRIERLWRDVFFGCTGLYYDLFSCMEVSGMLDPCNEVDMYALHYVFLPRINRNLDEFAAAHSRAPISTERNKSPVQLWIQGLSNSTEDLAWYGIDWDGPAPFVRWDGPNDGDPPVEIPEVPDILIHNDYEQLLNTVDPLRQSNDNGVDMFIATKNFVLQCIERY</sequence>
<dbReference type="InterPro" id="IPR036397">
    <property type="entry name" value="RNaseH_sf"/>
</dbReference>
<dbReference type="Proteomes" id="UP001152795">
    <property type="component" value="Unassembled WGS sequence"/>
</dbReference>
<dbReference type="GO" id="GO:0015074">
    <property type="term" value="P:DNA integration"/>
    <property type="evidence" value="ECO:0007669"/>
    <property type="project" value="InterPro"/>
</dbReference>
<dbReference type="Pfam" id="PF24764">
    <property type="entry name" value="rva_4"/>
    <property type="match status" value="1"/>
</dbReference>
<keyword evidence="2" id="KW-1185">Reference proteome</keyword>
<proteinExistence type="predicted"/>
<name>A0A7D9IGZ5_PARCT</name>
<gene>
    <name evidence="1" type="ORF">PACLA_8A006652</name>
</gene>
<dbReference type="OrthoDB" id="5982724at2759"/>
<dbReference type="InterPro" id="IPR012337">
    <property type="entry name" value="RNaseH-like_sf"/>
</dbReference>
<dbReference type="InterPro" id="IPR058913">
    <property type="entry name" value="Integrase_dom_put"/>
</dbReference>
<dbReference type="AlphaFoldDB" id="A0A7D9IGZ5"/>
<dbReference type="PROSITE" id="PS50994">
    <property type="entry name" value="INTEGRASE"/>
    <property type="match status" value="1"/>
</dbReference>
<evidence type="ECO:0000313" key="2">
    <source>
        <dbReference type="Proteomes" id="UP001152795"/>
    </source>
</evidence>
<dbReference type="InterPro" id="IPR001584">
    <property type="entry name" value="Integrase_cat-core"/>
</dbReference>
<organism evidence="1 2">
    <name type="scientific">Paramuricea clavata</name>
    <name type="common">Red gorgonian</name>
    <name type="synonym">Violescent sea-whip</name>
    <dbReference type="NCBI Taxonomy" id="317549"/>
    <lineage>
        <taxon>Eukaryota</taxon>
        <taxon>Metazoa</taxon>
        <taxon>Cnidaria</taxon>
        <taxon>Anthozoa</taxon>
        <taxon>Octocorallia</taxon>
        <taxon>Malacalcyonacea</taxon>
        <taxon>Plexauridae</taxon>
        <taxon>Paramuricea</taxon>
    </lineage>
</organism>
<reference evidence="1" key="1">
    <citation type="submission" date="2020-04" db="EMBL/GenBank/DDBJ databases">
        <authorList>
            <person name="Alioto T."/>
            <person name="Alioto T."/>
            <person name="Gomez Garrido J."/>
        </authorList>
    </citation>
    <scope>NUCLEOTIDE SEQUENCE</scope>
    <source>
        <strain evidence="1">A484AB</strain>
    </source>
</reference>
<accession>A0A7D9IGZ5</accession>
<dbReference type="PANTHER" id="PTHR46791">
    <property type="entry name" value="EXPRESSED PROTEIN"/>
    <property type="match status" value="1"/>
</dbReference>
<dbReference type="PANTHER" id="PTHR46791:SF5">
    <property type="entry name" value="CLR5 DOMAIN-CONTAINING PROTEIN-RELATED"/>
    <property type="match status" value="1"/>
</dbReference>
<evidence type="ECO:0000313" key="1">
    <source>
        <dbReference type="EMBL" id="CAB4006704.1"/>
    </source>
</evidence>
<dbReference type="Gene3D" id="3.30.420.10">
    <property type="entry name" value="Ribonuclease H-like superfamily/Ribonuclease H"/>
    <property type="match status" value="1"/>
</dbReference>
<dbReference type="EMBL" id="CACRXK020005577">
    <property type="protein sequence ID" value="CAB4006704.1"/>
    <property type="molecule type" value="Genomic_DNA"/>
</dbReference>
<dbReference type="GO" id="GO:0003676">
    <property type="term" value="F:nucleic acid binding"/>
    <property type="evidence" value="ECO:0007669"/>
    <property type="project" value="InterPro"/>
</dbReference>
<dbReference type="SUPFAM" id="SSF53098">
    <property type="entry name" value="Ribonuclease H-like"/>
    <property type="match status" value="1"/>
</dbReference>
<comment type="caution">
    <text evidence="1">The sequence shown here is derived from an EMBL/GenBank/DDBJ whole genome shotgun (WGS) entry which is preliminary data.</text>
</comment>
<protein>
    <submittedName>
        <fullName evidence="1">PREDICTED: uncharacterized protein LOC107346750</fullName>
    </submittedName>
</protein>